<dbReference type="NCBIfam" id="NF033493">
    <property type="entry name" value="MetS_like_NSS"/>
    <property type="match status" value="1"/>
</dbReference>
<organism evidence="2 3">
    <name type="scientific">Georgenia halotolerans</name>
    <dbReference type="NCBI Taxonomy" id="3028317"/>
    <lineage>
        <taxon>Bacteria</taxon>
        <taxon>Bacillati</taxon>
        <taxon>Actinomycetota</taxon>
        <taxon>Actinomycetes</taxon>
        <taxon>Micrococcales</taxon>
        <taxon>Bogoriellaceae</taxon>
        <taxon>Georgenia</taxon>
    </lineage>
</organism>
<accession>A0ABT5TY41</accession>
<dbReference type="InterPro" id="IPR031596">
    <property type="entry name" value="MaAIMP_sms"/>
</dbReference>
<keyword evidence="1" id="KW-0812">Transmembrane</keyword>
<name>A0ABT5TY41_9MICO</name>
<evidence type="ECO:0000313" key="3">
    <source>
        <dbReference type="Proteomes" id="UP001165561"/>
    </source>
</evidence>
<dbReference type="Proteomes" id="UP001165561">
    <property type="component" value="Unassembled WGS sequence"/>
</dbReference>
<keyword evidence="1" id="KW-0472">Membrane</keyword>
<sequence>MTPVAIFFMILAMLVIWGGLVLAVRHLVTHPEPQDDGDAYRGPVAPRDT</sequence>
<protein>
    <submittedName>
        <fullName evidence="2">Methionine/alanine import family NSS transporter small subunit</fullName>
    </submittedName>
</protein>
<reference evidence="2" key="1">
    <citation type="submission" date="2023-02" db="EMBL/GenBank/DDBJ databases">
        <title>Georgenia sp.10Sc9-8, isolated from a soil sample collected from the Taklamakan desert.</title>
        <authorList>
            <person name="Liu S."/>
        </authorList>
    </citation>
    <scope>NUCLEOTIDE SEQUENCE</scope>
    <source>
        <strain evidence="2">10Sc9-8</strain>
    </source>
</reference>
<keyword evidence="3" id="KW-1185">Reference proteome</keyword>
<proteinExistence type="predicted"/>
<dbReference type="Pfam" id="PF16951">
    <property type="entry name" value="MaAIMP_sms"/>
    <property type="match status" value="1"/>
</dbReference>
<dbReference type="EMBL" id="JARACI010000766">
    <property type="protein sequence ID" value="MDD9206065.1"/>
    <property type="molecule type" value="Genomic_DNA"/>
</dbReference>
<comment type="caution">
    <text evidence="2">The sequence shown here is derived from an EMBL/GenBank/DDBJ whole genome shotgun (WGS) entry which is preliminary data.</text>
</comment>
<evidence type="ECO:0000313" key="2">
    <source>
        <dbReference type="EMBL" id="MDD9206065.1"/>
    </source>
</evidence>
<feature type="transmembrane region" description="Helical" evidence="1">
    <location>
        <begin position="6"/>
        <end position="24"/>
    </location>
</feature>
<gene>
    <name evidence="2" type="ORF">PU560_06215</name>
</gene>
<keyword evidence="1" id="KW-1133">Transmembrane helix</keyword>
<evidence type="ECO:0000256" key="1">
    <source>
        <dbReference type="SAM" id="Phobius"/>
    </source>
</evidence>